<gene>
    <name evidence="3" type="ORF">K402DRAFT_388887</name>
</gene>
<protein>
    <recommendedName>
        <fullName evidence="5">Secreted protein</fullName>
    </recommendedName>
</protein>
<keyword evidence="4" id="KW-1185">Reference proteome</keyword>
<evidence type="ECO:0008006" key="5">
    <source>
        <dbReference type="Google" id="ProtNLM"/>
    </source>
</evidence>
<reference evidence="3" key="1">
    <citation type="journal article" date="2020" name="Stud. Mycol.">
        <title>101 Dothideomycetes genomes: a test case for predicting lifestyles and emergence of pathogens.</title>
        <authorList>
            <person name="Haridas S."/>
            <person name="Albert R."/>
            <person name="Binder M."/>
            <person name="Bloem J."/>
            <person name="Labutti K."/>
            <person name="Salamov A."/>
            <person name="Andreopoulos B."/>
            <person name="Baker S."/>
            <person name="Barry K."/>
            <person name="Bills G."/>
            <person name="Bluhm B."/>
            <person name="Cannon C."/>
            <person name="Castanera R."/>
            <person name="Culley D."/>
            <person name="Daum C."/>
            <person name="Ezra D."/>
            <person name="Gonzalez J."/>
            <person name="Henrissat B."/>
            <person name="Kuo A."/>
            <person name="Liang C."/>
            <person name="Lipzen A."/>
            <person name="Lutzoni F."/>
            <person name="Magnuson J."/>
            <person name="Mondo S."/>
            <person name="Nolan M."/>
            <person name="Ohm R."/>
            <person name="Pangilinan J."/>
            <person name="Park H.-J."/>
            <person name="Ramirez L."/>
            <person name="Alfaro M."/>
            <person name="Sun H."/>
            <person name="Tritt A."/>
            <person name="Yoshinaga Y."/>
            <person name="Zwiers L.-H."/>
            <person name="Turgeon B."/>
            <person name="Goodwin S."/>
            <person name="Spatafora J."/>
            <person name="Crous P."/>
            <person name="Grigoriev I."/>
        </authorList>
    </citation>
    <scope>NUCLEOTIDE SEQUENCE</scope>
    <source>
        <strain evidence="3">CBS 113979</strain>
    </source>
</reference>
<feature type="signal peptide" evidence="2">
    <location>
        <begin position="1"/>
        <end position="22"/>
    </location>
</feature>
<organism evidence="3 4">
    <name type="scientific">Aulographum hederae CBS 113979</name>
    <dbReference type="NCBI Taxonomy" id="1176131"/>
    <lineage>
        <taxon>Eukaryota</taxon>
        <taxon>Fungi</taxon>
        <taxon>Dikarya</taxon>
        <taxon>Ascomycota</taxon>
        <taxon>Pezizomycotina</taxon>
        <taxon>Dothideomycetes</taxon>
        <taxon>Pleosporomycetidae</taxon>
        <taxon>Aulographales</taxon>
        <taxon>Aulographaceae</taxon>
    </lineage>
</organism>
<name>A0A6G1HEX4_9PEZI</name>
<dbReference type="EMBL" id="ML977139">
    <property type="protein sequence ID" value="KAF1991488.1"/>
    <property type="molecule type" value="Genomic_DNA"/>
</dbReference>
<evidence type="ECO:0000256" key="1">
    <source>
        <dbReference type="SAM" id="MobiDB-lite"/>
    </source>
</evidence>
<accession>A0A6G1HEX4</accession>
<dbReference type="AlphaFoldDB" id="A0A6G1HEX4"/>
<sequence length="88" mass="10155">MRGKSRLLILVLVLLFVDKTQNRLSKPPPADDHRAREKSSTCPAVKKKDMQSDSKEKNAVESRLQWSRFETRIRRIYTAVSLASLNSR</sequence>
<dbReference type="Proteomes" id="UP000800041">
    <property type="component" value="Unassembled WGS sequence"/>
</dbReference>
<proteinExistence type="predicted"/>
<keyword evidence="2" id="KW-0732">Signal</keyword>
<evidence type="ECO:0000256" key="2">
    <source>
        <dbReference type="SAM" id="SignalP"/>
    </source>
</evidence>
<feature type="compositionally biased region" description="Basic and acidic residues" evidence="1">
    <location>
        <begin position="29"/>
        <end position="39"/>
    </location>
</feature>
<feature type="chain" id="PRO_5026288327" description="Secreted protein" evidence="2">
    <location>
        <begin position="23"/>
        <end position="88"/>
    </location>
</feature>
<feature type="region of interest" description="Disordered" evidence="1">
    <location>
        <begin position="22"/>
        <end position="61"/>
    </location>
</feature>
<feature type="compositionally biased region" description="Basic and acidic residues" evidence="1">
    <location>
        <begin position="46"/>
        <end position="60"/>
    </location>
</feature>
<evidence type="ECO:0000313" key="3">
    <source>
        <dbReference type="EMBL" id="KAF1991488.1"/>
    </source>
</evidence>
<evidence type="ECO:0000313" key="4">
    <source>
        <dbReference type="Proteomes" id="UP000800041"/>
    </source>
</evidence>